<feature type="region of interest" description="Disordered" evidence="4">
    <location>
        <begin position="233"/>
        <end position="253"/>
    </location>
</feature>
<evidence type="ECO:0000313" key="6">
    <source>
        <dbReference type="EMBL" id="CAE8722614.1"/>
    </source>
</evidence>
<keyword evidence="1" id="KW-0489">Methyltransferase</keyword>
<feature type="non-terminal residue" evidence="6">
    <location>
        <position position="1"/>
    </location>
</feature>
<organism evidence="6 7">
    <name type="scientific">Polarella glacialis</name>
    <name type="common">Dinoflagellate</name>
    <dbReference type="NCBI Taxonomy" id="89957"/>
    <lineage>
        <taxon>Eukaryota</taxon>
        <taxon>Sar</taxon>
        <taxon>Alveolata</taxon>
        <taxon>Dinophyceae</taxon>
        <taxon>Suessiales</taxon>
        <taxon>Suessiaceae</taxon>
        <taxon>Polarella</taxon>
    </lineage>
</organism>
<gene>
    <name evidence="6" type="ORF">PGLA2088_LOCUS42643</name>
</gene>
<dbReference type="PROSITE" id="PS50280">
    <property type="entry name" value="SET"/>
    <property type="match status" value="1"/>
</dbReference>
<feature type="compositionally biased region" description="Acidic residues" evidence="4">
    <location>
        <begin position="238"/>
        <end position="251"/>
    </location>
</feature>
<feature type="domain" description="SET" evidence="5">
    <location>
        <begin position="146"/>
        <end position="324"/>
    </location>
</feature>
<dbReference type="CDD" id="cd20071">
    <property type="entry name" value="SET_SMYD"/>
    <property type="match status" value="1"/>
</dbReference>
<dbReference type="PANTHER" id="PTHR46402">
    <property type="entry name" value="SET AND MYND DOMAIN-CONTAINING PROTEIN 5"/>
    <property type="match status" value="1"/>
</dbReference>
<dbReference type="PANTHER" id="PTHR46402:SF2">
    <property type="entry name" value="HISTONE-LYSINE N-TRIMETHYLTRANSFERASE SMYD5"/>
    <property type="match status" value="1"/>
</dbReference>
<dbReference type="Gene3D" id="2.170.270.10">
    <property type="entry name" value="SET domain"/>
    <property type="match status" value="1"/>
</dbReference>
<dbReference type="Proteomes" id="UP000626109">
    <property type="component" value="Unassembled WGS sequence"/>
</dbReference>
<protein>
    <recommendedName>
        <fullName evidence="5">SET domain-containing protein</fullName>
    </recommendedName>
</protein>
<dbReference type="SUPFAM" id="SSF82199">
    <property type="entry name" value="SET domain"/>
    <property type="match status" value="1"/>
</dbReference>
<sequence>AATGKGSDAEAPLPGVILDSGLLEREELALPAILHCPRAGDDPPCDAAFCSETCRDAQLTAGHHRLLCVALDAEKRRAWQAFRRYSEARYDTLGLAGLVIAQAVSDVAFCGMDPQDAISRYSRFATMPWPELLAARAADRETWRQLRWVVVHSACKQLRGVFESLPPPLDDLLSEEGFAKLVGMLDLVTKDLERPNPQDHRLRSVLEEMKAPPPLHTELGRLTLAWMTAKRLASEAQEPNEPDSDDEEEPGETQPLGLAQLAQRAARLPLLPGFVGFGLYTTVALTNHSCSPNIEVVPAVYNSDVVGTAQRDIAAGEEITMSYINEDKPRHTRQRSLLKNYGFVCRCARCQAEEGSTTPRE</sequence>
<evidence type="ECO:0000256" key="1">
    <source>
        <dbReference type="ARBA" id="ARBA00022603"/>
    </source>
</evidence>
<evidence type="ECO:0000256" key="4">
    <source>
        <dbReference type="SAM" id="MobiDB-lite"/>
    </source>
</evidence>
<dbReference type="GO" id="GO:0032259">
    <property type="term" value="P:methylation"/>
    <property type="evidence" value="ECO:0007669"/>
    <property type="project" value="UniProtKB-KW"/>
</dbReference>
<dbReference type="InterPro" id="IPR046341">
    <property type="entry name" value="SET_dom_sf"/>
</dbReference>
<evidence type="ECO:0000256" key="3">
    <source>
        <dbReference type="ARBA" id="ARBA00022691"/>
    </source>
</evidence>
<dbReference type="EMBL" id="CAJNNW010034419">
    <property type="protein sequence ID" value="CAE8722614.1"/>
    <property type="molecule type" value="Genomic_DNA"/>
</dbReference>
<evidence type="ECO:0000259" key="5">
    <source>
        <dbReference type="PROSITE" id="PS50280"/>
    </source>
</evidence>
<evidence type="ECO:0000256" key="2">
    <source>
        <dbReference type="ARBA" id="ARBA00022679"/>
    </source>
</evidence>
<evidence type="ECO:0000313" key="7">
    <source>
        <dbReference type="Proteomes" id="UP000626109"/>
    </source>
</evidence>
<dbReference type="AlphaFoldDB" id="A0A813LA28"/>
<dbReference type="GO" id="GO:0045814">
    <property type="term" value="P:negative regulation of gene expression, epigenetic"/>
    <property type="evidence" value="ECO:0007669"/>
    <property type="project" value="TreeGrafter"/>
</dbReference>
<reference evidence="6" key="1">
    <citation type="submission" date="2021-02" db="EMBL/GenBank/DDBJ databases">
        <authorList>
            <person name="Dougan E. K."/>
            <person name="Rhodes N."/>
            <person name="Thang M."/>
            <person name="Chan C."/>
        </authorList>
    </citation>
    <scope>NUCLEOTIDE SEQUENCE</scope>
</reference>
<comment type="caution">
    <text evidence="6">The sequence shown here is derived from an EMBL/GenBank/DDBJ whole genome shotgun (WGS) entry which is preliminary data.</text>
</comment>
<name>A0A813LA28_POLGL</name>
<keyword evidence="3" id="KW-0949">S-adenosyl-L-methionine</keyword>
<dbReference type="InterPro" id="IPR001214">
    <property type="entry name" value="SET_dom"/>
</dbReference>
<accession>A0A813LA28</accession>
<proteinExistence type="predicted"/>
<keyword evidence="2" id="KW-0808">Transferase</keyword>
<dbReference type="GO" id="GO:0042799">
    <property type="term" value="F:histone H4K20 methyltransferase activity"/>
    <property type="evidence" value="ECO:0007669"/>
    <property type="project" value="TreeGrafter"/>
</dbReference>
<dbReference type="Pfam" id="PF00856">
    <property type="entry name" value="SET"/>
    <property type="match status" value="1"/>
</dbReference>